<gene>
    <name evidence="3" type="ORF">NIASO_01335</name>
</gene>
<dbReference type="RefSeq" id="WP_008582085.1">
    <property type="nucleotide sequence ID" value="NZ_CP007035.1"/>
</dbReference>
<dbReference type="CDD" id="cd06257">
    <property type="entry name" value="DnaJ"/>
    <property type="match status" value="1"/>
</dbReference>
<keyword evidence="1" id="KW-0472">Membrane</keyword>
<dbReference type="HOGENOM" id="CLU_1282091_0_0_10"/>
<dbReference type="GO" id="GO:0005737">
    <property type="term" value="C:cytoplasm"/>
    <property type="evidence" value="ECO:0007669"/>
    <property type="project" value="TreeGrafter"/>
</dbReference>
<dbReference type="InterPro" id="IPR036869">
    <property type="entry name" value="J_dom_sf"/>
</dbReference>
<dbReference type="InterPro" id="IPR001623">
    <property type="entry name" value="DnaJ_domain"/>
</dbReference>
<keyword evidence="1" id="KW-1133">Transmembrane helix</keyword>
<reference evidence="3 4" key="1">
    <citation type="submission" date="2013-12" db="EMBL/GenBank/DDBJ databases">
        <authorList>
            <consortium name="DOE Joint Genome Institute"/>
            <person name="Eisen J."/>
            <person name="Huntemann M."/>
            <person name="Han J."/>
            <person name="Chen A."/>
            <person name="Kyrpides N."/>
            <person name="Mavromatis K."/>
            <person name="Markowitz V."/>
            <person name="Palaniappan K."/>
            <person name="Ivanova N."/>
            <person name="Schaumberg A."/>
            <person name="Pati A."/>
            <person name="Liolios K."/>
            <person name="Nordberg H.P."/>
            <person name="Cantor M.N."/>
            <person name="Hua S.X."/>
            <person name="Woyke T."/>
        </authorList>
    </citation>
    <scope>NUCLEOTIDE SEQUENCE [LARGE SCALE GENOMIC DNA]</scope>
    <source>
        <strain evidence="4">DSM 19437</strain>
    </source>
</reference>
<evidence type="ECO:0000259" key="2">
    <source>
        <dbReference type="PROSITE" id="PS50076"/>
    </source>
</evidence>
<sequence>MKDYYAILGVKPSATLRELKSAYRTLALQYHPDKNPLNSVAASRFQLITEAYQTLTTPQLKEAYLQKRWLHQAMGTPAESTKITPAQLLNAVLKANQALAAADAYRVDKKGLFRELGALIDDEKIMLLNDADQQDINYEVVRWIIDSMHLITYADRQVLLAQLKKIHAGSKAEILIQQKEKEVRAAILWARFQPVLMVLIIILLCVVIAYSM</sequence>
<feature type="domain" description="J" evidence="2">
    <location>
        <begin position="3"/>
        <end position="68"/>
    </location>
</feature>
<dbReference type="SUPFAM" id="SSF46565">
    <property type="entry name" value="Chaperone J-domain"/>
    <property type="match status" value="1"/>
</dbReference>
<name>W0F1Z8_9BACT</name>
<keyword evidence="4" id="KW-1185">Reference proteome</keyword>
<keyword evidence="1" id="KW-0812">Transmembrane</keyword>
<dbReference type="KEGG" id="nso:NIASO_01335"/>
<organism evidence="3 4">
    <name type="scientific">Niabella soli DSM 19437</name>
    <dbReference type="NCBI Taxonomy" id="929713"/>
    <lineage>
        <taxon>Bacteria</taxon>
        <taxon>Pseudomonadati</taxon>
        <taxon>Bacteroidota</taxon>
        <taxon>Chitinophagia</taxon>
        <taxon>Chitinophagales</taxon>
        <taxon>Chitinophagaceae</taxon>
        <taxon>Niabella</taxon>
    </lineage>
</organism>
<proteinExistence type="predicted"/>
<dbReference type="PRINTS" id="PR00625">
    <property type="entry name" value="JDOMAIN"/>
</dbReference>
<dbReference type="EMBL" id="CP007035">
    <property type="protein sequence ID" value="AHF17075.1"/>
    <property type="molecule type" value="Genomic_DNA"/>
</dbReference>
<dbReference type="AlphaFoldDB" id="W0F1Z8"/>
<protein>
    <recommendedName>
        <fullName evidence="2">J domain-containing protein</fullName>
    </recommendedName>
</protein>
<dbReference type="PROSITE" id="PS50076">
    <property type="entry name" value="DNAJ_2"/>
    <property type="match status" value="1"/>
</dbReference>
<dbReference type="STRING" id="929713.NIASO_01335"/>
<evidence type="ECO:0000313" key="3">
    <source>
        <dbReference type="EMBL" id="AHF17075.1"/>
    </source>
</evidence>
<evidence type="ECO:0000313" key="4">
    <source>
        <dbReference type="Proteomes" id="UP000003586"/>
    </source>
</evidence>
<dbReference type="Proteomes" id="UP000003586">
    <property type="component" value="Chromosome"/>
</dbReference>
<dbReference type="eggNOG" id="COG0484">
    <property type="taxonomic scope" value="Bacteria"/>
</dbReference>
<feature type="transmembrane region" description="Helical" evidence="1">
    <location>
        <begin position="188"/>
        <end position="210"/>
    </location>
</feature>
<dbReference type="GO" id="GO:0051082">
    <property type="term" value="F:unfolded protein binding"/>
    <property type="evidence" value="ECO:0007669"/>
    <property type="project" value="TreeGrafter"/>
</dbReference>
<dbReference type="PANTHER" id="PTHR43948:SF10">
    <property type="entry name" value="MRJ, ISOFORM E"/>
    <property type="match status" value="1"/>
</dbReference>
<dbReference type="SMART" id="SM00271">
    <property type="entry name" value="DnaJ"/>
    <property type="match status" value="1"/>
</dbReference>
<evidence type="ECO:0000256" key="1">
    <source>
        <dbReference type="SAM" id="Phobius"/>
    </source>
</evidence>
<dbReference type="PANTHER" id="PTHR43948">
    <property type="entry name" value="DNAJ HOMOLOG SUBFAMILY B"/>
    <property type="match status" value="1"/>
</dbReference>
<dbReference type="GO" id="GO:0044183">
    <property type="term" value="F:protein folding chaperone"/>
    <property type="evidence" value="ECO:0007669"/>
    <property type="project" value="TreeGrafter"/>
</dbReference>
<dbReference type="GO" id="GO:0051087">
    <property type="term" value="F:protein-folding chaperone binding"/>
    <property type="evidence" value="ECO:0007669"/>
    <property type="project" value="TreeGrafter"/>
</dbReference>
<dbReference type="OrthoDB" id="9779622at2"/>
<dbReference type="Gene3D" id="1.10.287.110">
    <property type="entry name" value="DnaJ domain"/>
    <property type="match status" value="1"/>
</dbReference>
<accession>W0F1Z8</accession>
<dbReference type="Pfam" id="PF00226">
    <property type="entry name" value="DnaJ"/>
    <property type="match status" value="1"/>
</dbReference>